<dbReference type="RefSeq" id="WP_183994473.1">
    <property type="nucleotide sequence ID" value="NZ_BMHW01000003.1"/>
</dbReference>
<accession>A0A7W9YA15</accession>
<name>A0A7W9YA15_9HYPH</name>
<dbReference type="Proteomes" id="UP000547879">
    <property type="component" value="Unassembled WGS sequence"/>
</dbReference>
<evidence type="ECO:0000313" key="2">
    <source>
        <dbReference type="Proteomes" id="UP000547879"/>
    </source>
</evidence>
<gene>
    <name evidence="1" type="ORF">HNQ72_003979</name>
</gene>
<protein>
    <submittedName>
        <fullName evidence="1">Uncharacterized protein</fullName>
    </submittedName>
</protein>
<organism evidence="1 2">
    <name type="scientific">Rhizobium wenxiniae</name>
    <dbReference type="NCBI Taxonomy" id="1737357"/>
    <lineage>
        <taxon>Bacteria</taxon>
        <taxon>Pseudomonadati</taxon>
        <taxon>Pseudomonadota</taxon>
        <taxon>Alphaproteobacteria</taxon>
        <taxon>Hyphomicrobiales</taxon>
        <taxon>Rhizobiaceae</taxon>
        <taxon>Rhizobium/Agrobacterium group</taxon>
        <taxon>Rhizobium</taxon>
    </lineage>
</organism>
<reference evidence="1 2" key="1">
    <citation type="submission" date="2020-08" db="EMBL/GenBank/DDBJ databases">
        <title>Genomic Encyclopedia of Type Strains, Phase IV (KMG-IV): sequencing the most valuable type-strain genomes for metagenomic binning, comparative biology and taxonomic classification.</title>
        <authorList>
            <person name="Goeker M."/>
        </authorList>
    </citation>
    <scope>NUCLEOTIDE SEQUENCE [LARGE SCALE GENOMIC DNA]</scope>
    <source>
        <strain evidence="1 2">DSM 100734</strain>
    </source>
</reference>
<comment type="caution">
    <text evidence="1">The sequence shown here is derived from an EMBL/GenBank/DDBJ whole genome shotgun (WGS) entry which is preliminary data.</text>
</comment>
<dbReference type="EMBL" id="JACHEG010000005">
    <property type="protein sequence ID" value="MBB6164138.1"/>
    <property type="molecule type" value="Genomic_DNA"/>
</dbReference>
<proteinExistence type="predicted"/>
<keyword evidence="2" id="KW-1185">Reference proteome</keyword>
<dbReference type="AlphaFoldDB" id="A0A7W9YA15"/>
<evidence type="ECO:0000313" key="1">
    <source>
        <dbReference type="EMBL" id="MBB6164138.1"/>
    </source>
</evidence>
<sequence length="93" mass="10477">MFLRNVDQGEDYRDALEWVNATGLASKGSFLTADVAISVIRIKFYQNQWFAPLVAGFYAVQDGLGNVLFARCDDKKTPHVVIPCHALFAELRR</sequence>